<accession>A0A0J1FKL4</accession>
<organism evidence="1 2">
    <name type="scientific">Desulfosporosinus acididurans</name>
    <dbReference type="NCBI Taxonomy" id="476652"/>
    <lineage>
        <taxon>Bacteria</taxon>
        <taxon>Bacillati</taxon>
        <taxon>Bacillota</taxon>
        <taxon>Clostridia</taxon>
        <taxon>Eubacteriales</taxon>
        <taxon>Desulfitobacteriaceae</taxon>
        <taxon>Desulfosporosinus</taxon>
    </lineage>
</organism>
<gene>
    <name evidence="1" type="ORF">DEAC_c39980</name>
</gene>
<protein>
    <submittedName>
        <fullName evidence="1">Uncharacterized protein</fullName>
    </submittedName>
</protein>
<dbReference type="Proteomes" id="UP000036356">
    <property type="component" value="Unassembled WGS sequence"/>
</dbReference>
<comment type="caution">
    <text evidence="1">The sequence shown here is derived from an EMBL/GenBank/DDBJ whole genome shotgun (WGS) entry which is preliminary data.</text>
</comment>
<dbReference type="AlphaFoldDB" id="A0A0J1FKL4"/>
<dbReference type="PATRIC" id="fig|476652.3.peg.4237"/>
<proteinExistence type="predicted"/>
<name>A0A0J1FKL4_9FIRM</name>
<keyword evidence="2" id="KW-1185">Reference proteome</keyword>
<sequence>MEEKSKTNIIETGIIEVNVTANWGTGEAMQMNNDAEPIKNR</sequence>
<reference evidence="1 2" key="1">
    <citation type="submission" date="2015-06" db="EMBL/GenBank/DDBJ databases">
        <title>Draft genome of the moderately acidophilic sulfate reducer Candidatus Desulfosporosinus acididurans strain M1.</title>
        <authorList>
            <person name="Poehlein A."/>
            <person name="Petzsch P."/>
            <person name="Johnson B.D."/>
            <person name="Schloemann M."/>
            <person name="Daniel R."/>
            <person name="Muehling M."/>
        </authorList>
    </citation>
    <scope>NUCLEOTIDE SEQUENCE [LARGE SCALE GENOMIC DNA]</scope>
    <source>
        <strain evidence="1 2">M1</strain>
    </source>
</reference>
<dbReference type="EMBL" id="LDZY01000018">
    <property type="protein sequence ID" value="KLU64004.1"/>
    <property type="molecule type" value="Genomic_DNA"/>
</dbReference>
<evidence type="ECO:0000313" key="1">
    <source>
        <dbReference type="EMBL" id="KLU64004.1"/>
    </source>
</evidence>
<evidence type="ECO:0000313" key="2">
    <source>
        <dbReference type="Proteomes" id="UP000036356"/>
    </source>
</evidence>
<dbReference type="RefSeq" id="WP_282434467.1">
    <property type="nucleotide sequence ID" value="NZ_LDZY01000018.1"/>
</dbReference>